<dbReference type="InterPro" id="IPR039535">
    <property type="entry name" value="ASST-like"/>
</dbReference>
<comment type="caution">
    <text evidence="3">The sequence shown here is derived from an EMBL/GenBank/DDBJ whole genome shotgun (WGS) entry which is preliminary data.</text>
</comment>
<keyword evidence="2" id="KW-0732">Signal</keyword>
<keyword evidence="1" id="KW-0812">Transmembrane</keyword>
<gene>
    <name evidence="3" type="ORF">LTR77_006926</name>
</gene>
<dbReference type="RefSeq" id="XP_064657966.1">
    <property type="nucleotide sequence ID" value="XM_064804165.1"/>
</dbReference>
<evidence type="ECO:0008006" key="5">
    <source>
        <dbReference type="Google" id="ProtNLM"/>
    </source>
</evidence>
<feature type="signal peptide" evidence="2">
    <location>
        <begin position="1"/>
        <end position="21"/>
    </location>
</feature>
<name>A0AAV9PAA0_9PEZI</name>
<proteinExistence type="predicted"/>
<reference evidence="3 4" key="1">
    <citation type="submission" date="2023-08" db="EMBL/GenBank/DDBJ databases">
        <title>Black Yeasts Isolated from many extreme environments.</title>
        <authorList>
            <person name="Coleine C."/>
            <person name="Stajich J.E."/>
            <person name="Selbmann L."/>
        </authorList>
    </citation>
    <scope>NUCLEOTIDE SEQUENCE [LARGE SCALE GENOMIC DNA]</scope>
    <source>
        <strain evidence="3 4">CCFEE 5935</strain>
    </source>
</reference>
<dbReference type="EMBL" id="JAVRRT010000010">
    <property type="protein sequence ID" value="KAK5168356.1"/>
    <property type="molecule type" value="Genomic_DNA"/>
</dbReference>
<feature type="transmembrane region" description="Helical" evidence="1">
    <location>
        <begin position="573"/>
        <end position="593"/>
    </location>
</feature>
<dbReference type="InterPro" id="IPR053143">
    <property type="entry name" value="Arylsulfate_ST"/>
</dbReference>
<dbReference type="AlphaFoldDB" id="A0AAV9PAA0"/>
<dbReference type="PANTHER" id="PTHR35340:SF8">
    <property type="entry name" value="ASST-DOMAIN-CONTAINING PROTEIN"/>
    <property type="match status" value="1"/>
</dbReference>
<evidence type="ECO:0000256" key="1">
    <source>
        <dbReference type="SAM" id="Phobius"/>
    </source>
</evidence>
<organism evidence="3 4">
    <name type="scientific">Saxophila tyrrhenica</name>
    <dbReference type="NCBI Taxonomy" id="1690608"/>
    <lineage>
        <taxon>Eukaryota</taxon>
        <taxon>Fungi</taxon>
        <taxon>Dikarya</taxon>
        <taxon>Ascomycota</taxon>
        <taxon>Pezizomycotina</taxon>
        <taxon>Dothideomycetes</taxon>
        <taxon>Dothideomycetidae</taxon>
        <taxon>Mycosphaerellales</taxon>
        <taxon>Extremaceae</taxon>
        <taxon>Saxophila</taxon>
    </lineage>
</organism>
<evidence type="ECO:0000313" key="4">
    <source>
        <dbReference type="Proteomes" id="UP001337655"/>
    </source>
</evidence>
<evidence type="ECO:0000256" key="2">
    <source>
        <dbReference type="SAM" id="SignalP"/>
    </source>
</evidence>
<feature type="chain" id="PRO_5043967662" description="ASST-domain-containing protein" evidence="2">
    <location>
        <begin position="22"/>
        <end position="642"/>
    </location>
</feature>
<dbReference type="GeneID" id="89928264"/>
<protein>
    <recommendedName>
        <fullName evidence="5">ASST-domain-containing protein</fullName>
    </recommendedName>
</protein>
<sequence length="642" mass="71558">MLCLPLVFLSVWPLHLEYAYAHEAVSRRSTPRLGPDGREISKHTGRDDDDEQKFFEFVTRPDIGAPRWNIQVYDEEALAPGYWLVAPYAKLDQREEGSKWNGPHIYDSTGELVWSGAPFFDHFNTFDFRTVTVGGKEMLSLIFPHKQHGEGVVLDNNYSIYTAVDLLGELKATNMHDFTVVDDGERALTLSHVPGKSTIGQSKAVGFDGNCSAGWEGFNELRVEDSELLFEWSARDWLGLDETMFIPDTTIDERCTHSWDILHLNSVDKAPDGDYVISSRHMNAIYKISHVDGHIVWRLGGKKSDFEFVDPAAKFSRQHHVRVRSQNETHMILSVFDNAMGDHSPAVEHPTNDISRGLILALKTTPPMTVELLAHYDHPQGGITNSRGSTQILPSGNIFMGWTYSSRQSEHTPDGRLLMEANFKEGSAHSYRNYKFPWVGRPSAPPDVHSAAVDNDDGSVSTTVHVSWNGATEVASWNLCKSFGDGTTAKKVGLASRQGFETAFTFDGYASYVVAEALDKYGEPLAFGKSRVVKTVEPKNMESPDVVAEMEWLEEPVTSSLPAESPEIARNSVVIFAFGFGVCAALMGVLGCVMRGIRRSNSSAAAWWKKQAGPAYELVSQGPRKVYDQLAQREDDDYEDYI</sequence>
<keyword evidence="1" id="KW-1133">Transmembrane helix</keyword>
<accession>A0AAV9PAA0</accession>
<dbReference type="Pfam" id="PF14269">
    <property type="entry name" value="Arylsulfotran_2"/>
    <property type="match status" value="1"/>
</dbReference>
<keyword evidence="1" id="KW-0472">Membrane</keyword>
<dbReference type="PANTHER" id="PTHR35340">
    <property type="entry name" value="PQQ ENZYME REPEAT PROTEIN-RELATED"/>
    <property type="match status" value="1"/>
</dbReference>
<dbReference type="Proteomes" id="UP001337655">
    <property type="component" value="Unassembled WGS sequence"/>
</dbReference>
<keyword evidence="4" id="KW-1185">Reference proteome</keyword>
<evidence type="ECO:0000313" key="3">
    <source>
        <dbReference type="EMBL" id="KAK5168356.1"/>
    </source>
</evidence>